<dbReference type="InterPro" id="IPR004995">
    <property type="entry name" value="Spore_Ger"/>
</dbReference>
<feature type="region of interest" description="Disordered" evidence="3">
    <location>
        <begin position="1"/>
        <end position="21"/>
    </location>
</feature>
<dbReference type="GO" id="GO:0009847">
    <property type="term" value="P:spore germination"/>
    <property type="evidence" value="ECO:0007669"/>
    <property type="project" value="UniProtKB-UniRule"/>
</dbReference>
<dbReference type="GO" id="GO:0005886">
    <property type="term" value="C:plasma membrane"/>
    <property type="evidence" value="ECO:0007669"/>
    <property type="project" value="UniProtKB-SubCell"/>
</dbReference>
<evidence type="ECO:0000313" key="6">
    <source>
        <dbReference type="Proteomes" id="UP000308230"/>
    </source>
</evidence>
<feature type="transmembrane region" description="Helical" evidence="4">
    <location>
        <begin position="391"/>
        <end position="412"/>
    </location>
</feature>
<evidence type="ECO:0000256" key="1">
    <source>
        <dbReference type="ARBA" id="ARBA00005278"/>
    </source>
</evidence>
<feature type="compositionally biased region" description="Basic residues" evidence="3">
    <location>
        <begin position="1"/>
        <end position="11"/>
    </location>
</feature>
<keyword evidence="4" id="KW-1133">Transmembrane helix</keyword>
<evidence type="ECO:0000256" key="2">
    <source>
        <dbReference type="ARBA" id="ARBA00023136"/>
    </source>
</evidence>
<dbReference type="PIRSF" id="PIRSF005690">
    <property type="entry name" value="GerBA"/>
    <property type="match status" value="1"/>
</dbReference>
<accession>A0A5R9F8F8</accession>
<dbReference type="RefSeq" id="WP_138126516.1">
    <property type="nucleotide sequence ID" value="NZ_SWLG01000007.1"/>
</dbReference>
<dbReference type="EMBL" id="SWLG01000007">
    <property type="protein sequence ID" value="TLS37133.1"/>
    <property type="molecule type" value="Genomic_DNA"/>
</dbReference>
<reference evidence="5 6" key="1">
    <citation type="submission" date="2019-04" db="EMBL/GenBank/DDBJ databases">
        <title>Bacillus caeni sp. nov., a bacterium isolated from mangrove sediment.</title>
        <authorList>
            <person name="Huang H."/>
            <person name="Mo K."/>
            <person name="Hu Y."/>
        </authorList>
    </citation>
    <scope>NUCLEOTIDE SEQUENCE [LARGE SCALE GENOMIC DNA]</scope>
    <source>
        <strain evidence="5 6">HB172195</strain>
    </source>
</reference>
<evidence type="ECO:0000256" key="4">
    <source>
        <dbReference type="SAM" id="Phobius"/>
    </source>
</evidence>
<protein>
    <submittedName>
        <fullName evidence="5">Spore germination protein</fullName>
    </submittedName>
</protein>
<feature type="transmembrane region" description="Helical" evidence="4">
    <location>
        <begin position="338"/>
        <end position="355"/>
    </location>
</feature>
<feature type="transmembrane region" description="Helical" evidence="4">
    <location>
        <begin position="367"/>
        <end position="384"/>
    </location>
</feature>
<feature type="transmembrane region" description="Helical" evidence="4">
    <location>
        <begin position="296"/>
        <end position="318"/>
    </location>
</feature>
<dbReference type="PANTHER" id="PTHR22550">
    <property type="entry name" value="SPORE GERMINATION PROTEIN"/>
    <property type="match status" value="1"/>
</dbReference>
<keyword evidence="2 4" id="KW-0472">Membrane</keyword>
<dbReference type="AlphaFoldDB" id="A0A5R9F8F8"/>
<keyword evidence="4" id="KW-0812">Transmembrane</keyword>
<dbReference type="OrthoDB" id="9772630at2"/>
<gene>
    <name evidence="5" type="ORF">FCL54_11435</name>
</gene>
<sequence length="499" mass="56033">MKYKKLRKQKISGKSEKNHTPSTLENLHKLFEGCGDVKFHKLVDQEGKPFHLVYCQGLYDKRKLDQLVIPSFMRILNNHATESTLSFEEIEEKLETPVSIVENNEQIISRVFNGEILIMIGEDLLLTVDISDHPQRSPEEPNSELSIKGARDGFVEEIQVNMALIRKRLRTNTLNYEQFVLGKRTHTKVGLLYIEDIIDMDIITELKERISKIDIDGVINSTQLKELLKESPFTILPTIGDTGRPDFAVDCLLRGRFVIIIDGVPTILIGPANLFFLFRSGEDNEFNFLFNSFERLLRISGLLISTFLPGMWIALITIHQDQIPFSLLATLIESRKGVPLPSAMEAIIMLLLFSLFREAGLRLPKTIGQTLSVIGGLIIGDAAIRAGLTNPAMLVVIAASEIATYTLGNISLTGIVNVLRIFIIILSGTFGVWGLFLSFALLSIYGAHLRPFGIPYLAPFTYKKPVTLLNTYFRLPWKLLHTRPGFLKPQDPTKGGEDG</sequence>
<organism evidence="5 6">
    <name type="scientific">Exobacillus caeni</name>
    <dbReference type="NCBI Taxonomy" id="2574798"/>
    <lineage>
        <taxon>Bacteria</taxon>
        <taxon>Bacillati</taxon>
        <taxon>Bacillota</taxon>
        <taxon>Bacilli</taxon>
        <taxon>Bacillales</taxon>
        <taxon>Guptibacillaceae</taxon>
        <taxon>Exobacillus</taxon>
    </lineage>
</organism>
<keyword evidence="6" id="KW-1185">Reference proteome</keyword>
<proteinExistence type="inferred from homology"/>
<comment type="similarity">
    <text evidence="1">Belongs to the GerABKA family.</text>
</comment>
<evidence type="ECO:0000256" key="3">
    <source>
        <dbReference type="SAM" id="MobiDB-lite"/>
    </source>
</evidence>
<evidence type="ECO:0000313" key="5">
    <source>
        <dbReference type="EMBL" id="TLS37133.1"/>
    </source>
</evidence>
<feature type="transmembrane region" description="Helical" evidence="4">
    <location>
        <begin position="257"/>
        <end position="276"/>
    </location>
</feature>
<comment type="caution">
    <text evidence="5">The sequence shown here is derived from an EMBL/GenBank/DDBJ whole genome shotgun (WGS) entry which is preliminary data.</text>
</comment>
<dbReference type="Proteomes" id="UP000308230">
    <property type="component" value="Unassembled WGS sequence"/>
</dbReference>
<dbReference type="Pfam" id="PF03323">
    <property type="entry name" value="GerA"/>
    <property type="match status" value="1"/>
</dbReference>
<feature type="transmembrane region" description="Helical" evidence="4">
    <location>
        <begin position="418"/>
        <end position="442"/>
    </location>
</feature>
<name>A0A5R9F8F8_9BACL</name>
<dbReference type="PANTHER" id="PTHR22550:SF5">
    <property type="entry name" value="LEUCINE ZIPPER PROTEIN 4"/>
    <property type="match status" value="1"/>
</dbReference>
<dbReference type="InterPro" id="IPR050768">
    <property type="entry name" value="UPF0353/GerABKA_families"/>
</dbReference>